<dbReference type="InterPro" id="IPR009009">
    <property type="entry name" value="RlpA-like_DPBB"/>
</dbReference>
<comment type="function">
    <text evidence="3">Lytic transglycosylase with a strong preference for naked glycan strands that lack stem peptides.</text>
</comment>
<feature type="domain" description="RlpA-like protein double-psi beta-barrel" evidence="5">
    <location>
        <begin position="59"/>
        <end position="147"/>
    </location>
</feature>
<dbReference type="InterPro" id="IPR034718">
    <property type="entry name" value="RlpA"/>
</dbReference>
<dbReference type="AlphaFoldDB" id="A0A654KIR9"/>
<comment type="similarity">
    <text evidence="3 4">Belongs to the RlpA family.</text>
</comment>
<dbReference type="Gene3D" id="2.40.40.10">
    <property type="entry name" value="RlpA-like domain"/>
    <property type="match status" value="1"/>
</dbReference>
<feature type="chain" id="PRO_5029071863" description="Endolytic peptidoglycan transglycosylase RlpA" evidence="3">
    <location>
        <begin position="25"/>
        <end position="157"/>
    </location>
</feature>
<sequence precursor="true">MNFIAHFPKLVIGLCLTVGASVHAETPHFYHDSQAQKGKAYKVAGKVYRPYTKIKEFSQTGTASWYGPGFHGRLTANGQKYNQNALTAAHKELPFNSIVKVTSETTGKSVIVYINDRGPFHNNRIIDLSYEAAKQLGIHKKGTDKVKIELVGFKSDF</sequence>
<reference evidence="6 7" key="1">
    <citation type="journal article" date="2011" name="J. Bacteriol.">
        <title>Genome sequence of Taylorella equigenitalis MCE9, the causative agent of contagious equine metritis.</title>
        <authorList>
            <person name="Hebert L."/>
            <person name="Moumen B."/>
            <person name="Duquesne F."/>
            <person name="Breuil M.F."/>
            <person name="Laugier C."/>
            <person name="Batto J.M."/>
            <person name="Renault P."/>
            <person name="Petry S."/>
        </authorList>
    </citation>
    <scope>NUCLEOTIDE SEQUENCE [LARGE SCALE GENOMIC DNA]</scope>
    <source>
        <strain evidence="6 7">MCE9</strain>
    </source>
</reference>
<dbReference type="EMBL" id="CP002456">
    <property type="protein sequence ID" value="ADU91786.1"/>
    <property type="molecule type" value="Genomic_DNA"/>
</dbReference>
<keyword evidence="2 3" id="KW-0961">Cell wall biogenesis/degradation</keyword>
<gene>
    <name evidence="3" type="primary">rlpA</name>
    <name evidence="6" type="ordered locus">TEQUI_0848</name>
</gene>
<dbReference type="KEGG" id="teq:TEQUI_0848"/>
<dbReference type="Pfam" id="PF03330">
    <property type="entry name" value="DPBB_1"/>
    <property type="match status" value="1"/>
</dbReference>
<proteinExistence type="inferred from homology"/>
<dbReference type="GO" id="GO:0071555">
    <property type="term" value="P:cell wall organization"/>
    <property type="evidence" value="ECO:0007669"/>
    <property type="project" value="UniProtKB-KW"/>
</dbReference>
<evidence type="ECO:0000256" key="4">
    <source>
        <dbReference type="RuleBase" id="RU003495"/>
    </source>
</evidence>
<dbReference type="PANTHER" id="PTHR34183:SF1">
    <property type="entry name" value="ENDOLYTIC PEPTIDOGLYCAN TRANSGLYCOSYLASE RLPA"/>
    <property type="match status" value="1"/>
</dbReference>
<dbReference type="Proteomes" id="UP000007472">
    <property type="component" value="Chromosome"/>
</dbReference>
<accession>A0A654KIR9</accession>
<evidence type="ECO:0000313" key="7">
    <source>
        <dbReference type="Proteomes" id="UP000007472"/>
    </source>
</evidence>
<evidence type="ECO:0000256" key="2">
    <source>
        <dbReference type="ARBA" id="ARBA00023316"/>
    </source>
</evidence>
<name>A0A654KIR9_TAYEM</name>
<feature type="signal peptide" evidence="3">
    <location>
        <begin position="1"/>
        <end position="24"/>
    </location>
</feature>
<dbReference type="GO" id="GO:0000270">
    <property type="term" value="P:peptidoglycan metabolic process"/>
    <property type="evidence" value="ECO:0007669"/>
    <property type="project" value="UniProtKB-UniRule"/>
</dbReference>
<evidence type="ECO:0000256" key="1">
    <source>
        <dbReference type="ARBA" id="ARBA00023239"/>
    </source>
</evidence>
<evidence type="ECO:0000259" key="5">
    <source>
        <dbReference type="Pfam" id="PF03330"/>
    </source>
</evidence>
<keyword evidence="6" id="KW-0449">Lipoprotein</keyword>
<protein>
    <recommendedName>
        <fullName evidence="3">Endolytic peptidoglycan transglycosylase RlpA</fullName>
        <ecNumber evidence="3">4.2.2.-</ecNumber>
    </recommendedName>
</protein>
<organism evidence="6 7">
    <name type="scientific">Taylorella equigenitalis (strain MCE9)</name>
    <dbReference type="NCBI Taxonomy" id="937774"/>
    <lineage>
        <taxon>Bacteria</taxon>
        <taxon>Pseudomonadati</taxon>
        <taxon>Pseudomonadota</taxon>
        <taxon>Betaproteobacteria</taxon>
        <taxon>Burkholderiales</taxon>
        <taxon>Alcaligenaceae</taxon>
        <taxon>Taylorella</taxon>
    </lineage>
</organism>
<dbReference type="HAMAP" id="MF_02071">
    <property type="entry name" value="RlpA"/>
    <property type="match status" value="1"/>
</dbReference>
<dbReference type="InterPro" id="IPR036908">
    <property type="entry name" value="RlpA-like_sf"/>
</dbReference>
<dbReference type="CDD" id="cd22268">
    <property type="entry name" value="DPBB_RlpA-like"/>
    <property type="match status" value="1"/>
</dbReference>
<dbReference type="EC" id="4.2.2.-" evidence="3"/>
<keyword evidence="1 3" id="KW-0456">Lyase</keyword>
<evidence type="ECO:0000256" key="3">
    <source>
        <dbReference type="HAMAP-Rule" id="MF_02071"/>
    </source>
</evidence>
<keyword evidence="3" id="KW-0732">Signal</keyword>
<evidence type="ECO:0000313" key="6">
    <source>
        <dbReference type="EMBL" id="ADU91786.1"/>
    </source>
</evidence>
<dbReference type="NCBIfam" id="TIGR00413">
    <property type="entry name" value="rlpA"/>
    <property type="match status" value="1"/>
</dbReference>
<dbReference type="SUPFAM" id="SSF50685">
    <property type="entry name" value="Barwin-like endoglucanases"/>
    <property type="match status" value="1"/>
</dbReference>
<dbReference type="GO" id="GO:0008932">
    <property type="term" value="F:lytic endotransglycosylase activity"/>
    <property type="evidence" value="ECO:0007669"/>
    <property type="project" value="UniProtKB-UniRule"/>
</dbReference>
<dbReference type="InterPro" id="IPR012997">
    <property type="entry name" value="RplA"/>
</dbReference>
<dbReference type="PANTHER" id="PTHR34183">
    <property type="entry name" value="ENDOLYTIC PEPTIDOGLYCAN TRANSGLYCOSYLASE RLPA"/>
    <property type="match status" value="1"/>
</dbReference>